<gene>
    <name evidence="2" type="ORF">BEN49_23235</name>
</gene>
<comment type="caution">
    <text evidence="2">The sequence shown here is derived from an EMBL/GenBank/DDBJ whole genome shotgun (WGS) entry which is preliminary data.</text>
</comment>
<sequence length="77" mass="7748">MHEGFGSKGGSYDDQYAAGQPGATGGSPAQGDYTQQQRDAKNSGPAAQEAARPAGAPDEQADTAPKPNAGRAEGDEK</sequence>
<dbReference type="Proteomes" id="UP000177506">
    <property type="component" value="Unassembled WGS sequence"/>
</dbReference>
<reference evidence="2 3" key="1">
    <citation type="submission" date="2016-08" db="EMBL/GenBank/DDBJ databases">
        <title>Hymenobacter coccineus sp. nov., Hymenobacter lapidarius sp. nov. and Hymenobacter glacialis sp. nov., isolated from Antarctic soil.</title>
        <authorList>
            <person name="Sedlacek I."/>
            <person name="Kralova S."/>
            <person name="Kyrova K."/>
            <person name="Maslanova I."/>
            <person name="Stankova E."/>
            <person name="Vrbovska V."/>
            <person name="Nemec M."/>
            <person name="Bartak M."/>
            <person name="Svec P."/>
            <person name="Busse H.-J."/>
            <person name="Pantucek R."/>
        </authorList>
    </citation>
    <scope>NUCLEOTIDE SEQUENCE [LARGE SCALE GENOMIC DNA]</scope>
    <source>
        <strain evidence="2 3">CCM 8649</strain>
    </source>
</reference>
<evidence type="ECO:0000313" key="2">
    <source>
        <dbReference type="EMBL" id="OGX90284.1"/>
    </source>
</evidence>
<dbReference type="EMBL" id="MDZA01000167">
    <property type="protein sequence ID" value="OGX90284.1"/>
    <property type="molecule type" value="Genomic_DNA"/>
</dbReference>
<organism evidence="2 3">
    <name type="scientific">Hymenobacter coccineus</name>
    <dbReference type="NCBI Taxonomy" id="1908235"/>
    <lineage>
        <taxon>Bacteria</taxon>
        <taxon>Pseudomonadati</taxon>
        <taxon>Bacteroidota</taxon>
        <taxon>Cytophagia</taxon>
        <taxon>Cytophagales</taxon>
        <taxon>Hymenobacteraceae</taxon>
        <taxon>Hymenobacter</taxon>
    </lineage>
</organism>
<protein>
    <submittedName>
        <fullName evidence="2">Uncharacterized protein</fullName>
    </submittedName>
</protein>
<feature type="region of interest" description="Disordered" evidence="1">
    <location>
        <begin position="1"/>
        <end position="77"/>
    </location>
</feature>
<proteinExistence type="predicted"/>
<dbReference type="RefSeq" id="WP_070743359.1">
    <property type="nucleotide sequence ID" value="NZ_MDZA01000167.1"/>
</dbReference>
<dbReference type="OrthoDB" id="872848at2"/>
<evidence type="ECO:0000313" key="3">
    <source>
        <dbReference type="Proteomes" id="UP000177506"/>
    </source>
</evidence>
<accession>A0A1G1THB6</accession>
<feature type="compositionally biased region" description="Low complexity" evidence="1">
    <location>
        <begin position="45"/>
        <end position="57"/>
    </location>
</feature>
<evidence type="ECO:0000256" key="1">
    <source>
        <dbReference type="SAM" id="MobiDB-lite"/>
    </source>
</evidence>
<keyword evidence="3" id="KW-1185">Reference proteome</keyword>
<dbReference type="AlphaFoldDB" id="A0A1G1THB6"/>
<name>A0A1G1THB6_9BACT</name>